<reference evidence="1 2" key="1">
    <citation type="submission" date="2018-12" db="EMBL/GenBank/DDBJ databases">
        <title>A novel vanA-carrying plasmid in a clinical isolate of Enterococcus avium.</title>
        <authorList>
            <person name="Bernasconi O.J."/>
            <person name="Luzzaro F."/>
            <person name="Endimiani A."/>
        </authorList>
    </citation>
    <scope>NUCLEOTIDE SEQUENCE [LARGE SCALE GENOMIC DNA]</scope>
    <source>
        <strain evidence="1 2">LC0559/18</strain>
    </source>
</reference>
<dbReference type="AlphaFoldDB" id="A0A437ULD6"/>
<evidence type="ECO:0000313" key="1">
    <source>
        <dbReference type="EMBL" id="RVU94477.1"/>
    </source>
</evidence>
<organism evidence="1 2">
    <name type="scientific">Enterococcus avium</name>
    <name type="common">Streptococcus avium</name>
    <dbReference type="NCBI Taxonomy" id="33945"/>
    <lineage>
        <taxon>Bacteria</taxon>
        <taxon>Bacillati</taxon>
        <taxon>Bacillota</taxon>
        <taxon>Bacilli</taxon>
        <taxon>Lactobacillales</taxon>
        <taxon>Enterococcaceae</taxon>
        <taxon>Enterococcus</taxon>
    </lineage>
</organism>
<evidence type="ECO:0000313" key="2">
    <source>
        <dbReference type="Proteomes" id="UP000288388"/>
    </source>
</evidence>
<sequence length="119" mass="14336">MLRLILYTLIGFFIVSFIWPFLGAKFECLQKKDRLAWKQGFKRNRYELFLTFDDGRFACYQLFANYTKYQAADLLLKLFESNPFVGIEENGRVFYYRYSQIEKIESEKYPLKMGKKGLF</sequence>
<dbReference type="RefSeq" id="WP_010740709.1">
    <property type="nucleotide sequence ID" value="NZ_CABGUH010000066.1"/>
</dbReference>
<dbReference type="Proteomes" id="UP000288388">
    <property type="component" value="Unassembled WGS sequence"/>
</dbReference>
<dbReference type="EMBL" id="RYZS01000001">
    <property type="protein sequence ID" value="RVU94477.1"/>
    <property type="molecule type" value="Genomic_DNA"/>
</dbReference>
<name>A0A437ULD6_ENTAV</name>
<accession>A0A437ULD6</accession>
<proteinExistence type="predicted"/>
<protein>
    <submittedName>
        <fullName evidence="1">Uncharacterized protein</fullName>
    </submittedName>
</protein>
<gene>
    <name evidence="1" type="ORF">EK398_06230</name>
</gene>
<comment type="caution">
    <text evidence="1">The sequence shown here is derived from an EMBL/GenBank/DDBJ whole genome shotgun (WGS) entry which is preliminary data.</text>
</comment>